<dbReference type="InterPro" id="IPR026039">
    <property type="entry name" value="YfgM"/>
</dbReference>
<dbReference type="Proteomes" id="UP000537141">
    <property type="component" value="Unassembled WGS sequence"/>
</dbReference>
<evidence type="ECO:0000256" key="6">
    <source>
        <dbReference type="ARBA" id="ARBA00023136"/>
    </source>
</evidence>
<evidence type="ECO:0000256" key="8">
    <source>
        <dbReference type="SAM" id="Phobius"/>
    </source>
</evidence>
<keyword evidence="11" id="KW-1185">Reference proteome</keyword>
<dbReference type="PANTHER" id="PTHR38035">
    <property type="entry name" value="UPF0070 PROTEIN YFGM"/>
    <property type="match status" value="1"/>
</dbReference>
<dbReference type="PIRSF" id="PIRSF006170">
    <property type="entry name" value="YfgM"/>
    <property type="match status" value="1"/>
</dbReference>
<reference evidence="10 11" key="1">
    <citation type="submission" date="2020-08" db="EMBL/GenBank/DDBJ databases">
        <title>Genomic Encyclopedia of Type Strains, Phase IV (KMG-IV): sequencing the most valuable type-strain genomes for metagenomic binning, comparative biology and taxonomic classification.</title>
        <authorList>
            <person name="Goeker M."/>
        </authorList>
    </citation>
    <scope>NUCLEOTIDE SEQUENCE [LARGE SCALE GENOMIC DNA]</scope>
    <source>
        <strain evidence="10 11">DSM 26287</strain>
    </source>
</reference>
<dbReference type="InterPro" id="IPR018704">
    <property type="entry name" value="SecYEG/CpoB_TPR"/>
</dbReference>
<comment type="subcellular location">
    <subcellularLocation>
        <location evidence="2">Cell membrane</location>
    </subcellularLocation>
    <subcellularLocation>
        <location evidence="1">Membrane</location>
        <topology evidence="1">Single-pass membrane protein</topology>
    </subcellularLocation>
</comment>
<dbReference type="PANTHER" id="PTHR38035:SF1">
    <property type="entry name" value="ANCILLARY SECYEG TRANSLOCON SUBUNIT"/>
    <property type="match status" value="1"/>
</dbReference>
<keyword evidence="4 8" id="KW-0812">Transmembrane</keyword>
<protein>
    <submittedName>
        <fullName evidence="10">Putative negative regulator of RcsB-dependent stress response</fullName>
    </submittedName>
</protein>
<keyword evidence="6 8" id="KW-0472">Membrane</keyword>
<evidence type="ECO:0000256" key="5">
    <source>
        <dbReference type="ARBA" id="ARBA00022989"/>
    </source>
</evidence>
<dbReference type="GO" id="GO:0044877">
    <property type="term" value="F:protein-containing complex binding"/>
    <property type="evidence" value="ECO:0007669"/>
    <property type="project" value="InterPro"/>
</dbReference>
<name>A0A7X0TT14_9GAMM</name>
<dbReference type="Pfam" id="PF09976">
    <property type="entry name" value="TPR_21"/>
    <property type="match status" value="1"/>
</dbReference>
<dbReference type="GO" id="GO:0005886">
    <property type="term" value="C:plasma membrane"/>
    <property type="evidence" value="ECO:0007669"/>
    <property type="project" value="UniProtKB-SubCell"/>
</dbReference>
<organism evidence="10 11">
    <name type="scientific">Thalassotalea piscium</name>
    <dbReference type="NCBI Taxonomy" id="1230533"/>
    <lineage>
        <taxon>Bacteria</taxon>
        <taxon>Pseudomonadati</taxon>
        <taxon>Pseudomonadota</taxon>
        <taxon>Gammaproteobacteria</taxon>
        <taxon>Alteromonadales</taxon>
        <taxon>Colwelliaceae</taxon>
        <taxon>Thalassotalea</taxon>
    </lineage>
</organism>
<keyword evidence="5 8" id="KW-1133">Transmembrane helix</keyword>
<evidence type="ECO:0000313" key="11">
    <source>
        <dbReference type="Proteomes" id="UP000537141"/>
    </source>
</evidence>
<gene>
    <name evidence="10" type="ORF">HNQ55_001216</name>
</gene>
<sequence>MDINQTEEQQVETIKRLWGEYGNSIIAGLTIGFAGFIGFNYYQDNKYENEIATSEAYQSVVELIAEDSTEAFRQQGDKFITEHADSNYAVLTALALAKDAVTHKDWSKAESYLSTAIEKSSDEGLKGIATLRKARIQLQQDKAALALETLATPLSEAFKASAEETKGDAYLAQDKKELARNAYQAAITASGDAATPALQMKLDDLAENISLVN</sequence>
<evidence type="ECO:0000259" key="9">
    <source>
        <dbReference type="Pfam" id="PF09976"/>
    </source>
</evidence>
<evidence type="ECO:0000256" key="4">
    <source>
        <dbReference type="ARBA" id="ARBA00022692"/>
    </source>
</evidence>
<dbReference type="AlphaFoldDB" id="A0A7X0TT14"/>
<evidence type="ECO:0000256" key="1">
    <source>
        <dbReference type="ARBA" id="ARBA00004167"/>
    </source>
</evidence>
<keyword evidence="3" id="KW-1003">Cell membrane</keyword>
<dbReference type="RefSeq" id="WP_184423531.1">
    <property type="nucleotide sequence ID" value="NZ_AP027362.1"/>
</dbReference>
<dbReference type="EMBL" id="JACHHU010000007">
    <property type="protein sequence ID" value="MBB6542716.1"/>
    <property type="molecule type" value="Genomic_DNA"/>
</dbReference>
<feature type="domain" description="Ancillary SecYEG translocon subunit/Cell division coordinator CpoB TPR" evidence="9">
    <location>
        <begin position="15"/>
        <end position="206"/>
    </location>
</feature>
<evidence type="ECO:0000256" key="7">
    <source>
        <dbReference type="ARBA" id="ARBA00023186"/>
    </source>
</evidence>
<evidence type="ECO:0000256" key="2">
    <source>
        <dbReference type="ARBA" id="ARBA00004236"/>
    </source>
</evidence>
<keyword evidence="7" id="KW-0143">Chaperone</keyword>
<evidence type="ECO:0000256" key="3">
    <source>
        <dbReference type="ARBA" id="ARBA00022475"/>
    </source>
</evidence>
<evidence type="ECO:0000313" key="10">
    <source>
        <dbReference type="EMBL" id="MBB6542716.1"/>
    </source>
</evidence>
<accession>A0A7X0TT14</accession>
<comment type="caution">
    <text evidence="10">The sequence shown here is derived from an EMBL/GenBank/DDBJ whole genome shotgun (WGS) entry which is preliminary data.</text>
</comment>
<feature type="transmembrane region" description="Helical" evidence="8">
    <location>
        <begin position="21"/>
        <end position="42"/>
    </location>
</feature>
<proteinExistence type="predicted"/>